<dbReference type="EMBL" id="BMNY01000001">
    <property type="protein sequence ID" value="GGM70131.1"/>
    <property type="molecule type" value="Genomic_DNA"/>
</dbReference>
<dbReference type="InterPro" id="IPR017871">
    <property type="entry name" value="ABC_transporter-like_CS"/>
</dbReference>
<feature type="domain" description="4Fe-4S ferredoxin-type" evidence="5">
    <location>
        <begin position="41"/>
        <end position="70"/>
    </location>
</feature>
<dbReference type="InterPro" id="IPR013283">
    <property type="entry name" value="RLI1"/>
</dbReference>
<dbReference type="PROSITE" id="PS51379">
    <property type="entry name" value="4FE4S_FER_2"/>
    <property type="match status" value="1"/>
</dbReference>
<dbReference type="FunFam" id="3.40.50.300:FF:001546">
    <property type="entry name" value="RNase L inhibitor homolog"/>
    <property type="match status" value="1"/>
</dbReference>
<dbReference type="Proteomes" id="UP000632195">
    <property type="component" value="Unassembled WGS sequence"/>
</dbReference>
<evidence type="ECO:0000256" key="2">
    <source>
        <dbReference type="ARBA" id="ARBA00022840"/>
    </source>
</evidence>
<dbReference type="InterPro" id="IPR003593">
    <property type="entry name" value="AAA+_ATPase"/>
</dbReference>
<evidence type="ECO:0000313" key="6">
    <source>
        <dbReference type="EMBL" id="GGM70131.1"/>
    </source>
</evidence>
<evidence type="ECO:0000259" key="5">
    <source>
        <dbReference type="PROSITE" id="PS51379"/>
    </source>
</evidence>
<dbReference type="RefSeq" id="WP_188680076.1">
    <property type="nucleotide sequence ID" value="NZ_BMNY01000001.1"/>
</dbReference>
<dbReference type="GO" id="GO:0016887">
    <property type="term" value="F:ATP hydrolysis activity"/>
    <property type="evidence" value="ECO:0007669"/>
    <property type="project" value="InterPro"/>
</dbReference>
<dbReference type="PROSITE" id="PS50893">
    <property type="entry name" value="ABC_TRANSPORTER_2"/>
    <property type="match status" value="2"/>
</dbReference>
<dbReference type="InterPro" id="IPR017900">
    <property type="entry name" value="4Fe4S_Fe_S_CS"/>
</dbReference>
<dbReference type="SUPFAM" id="SSF54862">
    <property type="entry name" value="4Fe-4S ferredoxins"/>
    <property type="match status" value="1"/>
</dbReference>
<dbReference type="GO" id="GO:0005524">
    <property type="term" value="F:ATP binding"/>
    <property type="evidence" value="ECO:0007669"/>
    <property type="project" value="UniProtKB-KW"/>
</dbReference>
<accession>A0AA37BQE1</accession>
<dbReference type="Pfam" id="PF00037">
    <property type="entry name" value="Fer4"/>
    <property type="match status" value="1"/>
</dbReference>
<comment type="caution">
    <text evidence="6">The sequence shown here is derived from an EMBL/GenBank/DDBJ whole genome shotgun (WGS) entry which is preliminary data.</text>
</comment>
<dbReference type="InterPro" id="IPR017896">
    <property type="entry name" value="4Fe4S_Fe-S-bd"/>
</dbReference>
<dbReference type="PRINTS" id="PR01868">
    <property type="entry name" value="ABCEFAMILY"/>
</dbReference>
<feature type="compositionally biased region" description="Basic and acidic residues" evidence="3">
    <location>
        <begin position="578"/>
        <end position="589"/>
    </location>
</feature>
<name>A0AA37BQE1_9ARCH</name>
<protein>
    <submittedName>
        <fullName evidence="6">Ribosome biogenesis/translation initiation ATPase RLI</fullName>
    </submittedName>
</protein>
<dbReference type="PANTHER" id="PTHR19248">
    <property type="entry name" value="ATP-BINDING TRANSPORT PROTEIN-RELATED"/>
    <property type="match status" value="1"/>
</dbReference>
<keyword evidence="7" id="KW-1185">Reference proteome</keyword>
<evidence type="ECO:0000259" key="4">
    <source>
        <dbReference type="PROSITE" id="PS50893"/>
    </source>
</evidence>
<dbReference type="NCBIfam" id="NF009945">
    <property type="entry name" value="PRK13409.1"/>
    <property type="match status" value="1"/>
</dbReference>
<dbReference type="GO" id="GO:0016491">
    <property type="term" value="F:oxidoreductase activity"/>
    <property type="evidence" value="ECO:0007669"/>
    <property type="project" value="UniProtKB-ARBA"/>
</dbReference>
<dbReference type="PROSITE" id="PS00198">
    <property type="entry name" value="4FE4S_FER_1"/>
    <property type="match status" value="1"/>
</dbReference>
<dbReference type="Pfam" id="PF04068">
    <property type="entry name" value="Fer4_RLI"/>
    <property type="match status" value="1"/>
</dbReference>
<dbReference type="InterPro" id="IPR007209">
    <property type="entry name" value="RNaseL-inhib-like_metal-bd_dom"/>
</dbReference>
<feature type="domain" description="ABC transporter" evidence="4">
    <location>
        <begin position="68"/>
        <end position="310"/>
    </location>
</feature>
<reference evidence="6" key="1">
    <citation type="journal article" date="2014" name="Int. J. Syst. Evol. Microbiol.">
        <title>Complete genome sequence of Corynebacterium casei LMG S-19264T (=DSM 44701T), isolated from a smear-ripened cheese.</title>
        <authorList>
            <consortium name="US DOE Joint Genome Institute (JGI-PGF)"/>
            <person name="Walter F."/>
            <person name="Albersmeier A."/>
            <person name="Kalinowski J."/>
            <person name="Ruckert C."/>
        </authorList>
    </citation>
    <scope>NUCLEOTIDE SEQUENCE</scope>
    <source>
        <strain evidence="6">JCM 13583</strain>
    </source>
</reference>
<gene>
    <name evidence="6" type="ORF">GCM10007108_05260</name>
</gene>
<keyword evidence="2" id="KW-0067">ATP-binding</keyword>
<feature type="region of interest" description="Disordered" evidence="3">
    <location>
        <begin position="559"/>
        <end position="589"/>
    </location>
</feature>
<dbReference type="PROSITE" id="PS00211">
    <property type="entry name" value="ABC_TRANSPORTER_1"/>
    <property type="match status" value="2"/>
</dbReference>
<evidence type="ECO:0000256" key="1">
    <source>
        <dbReference type="ARBA" id="ARBA00022741"/>
    </source>
</evidence>
<dbReference type="SMART" id="SM00382">
    <property type="entry name" value="AAA"/>
    <property type="match status" value="2"/>
</dbReference>
<organism evidence="6 7">
    <name type="scientific">Thermogymnomonas acidicola</name>
    <dbReference type="NCBI Taxonomy" id="399579"/>
    <lineage>
        <taxon>Archaea</taxon>
        <taxon>Methanobacteriati</taxon>
        <taxon>Thermoplasmatota</taxon>
        <taxon>Thermoplasmata</taxon>
        <taxon>Thermoplasmatales</taxon>
        <taxon>Thermogymnomonas</taxon>
    </lineage>
</organism>
<dbReference type="SUPFAM" id="SSF52540">
    <property type="entry name" value="P-loop containing nucleoside triphosphate hydrolases"/>
    <property type="match status" value="2"/>
</dbReference>
<dbReference type="Pfam" id="PF00005">
    <property type="entry name" value="ABC_tran"/>
    <property type="match status" value="2"/>
</dbReference>
<proteinExistence type="predicted"/>
<dbReference type="InterPro" id="IPR027417">
    <property type="entry name" value="P-loop_NTPase"/>
</dbReference>
<evidence type="ECO:0000313" key="7">
    <source>
        <dbReference type="Proteomes" id="UP000632195"/>
    </source>
</evidence>
<dbReference type="Gene3D" id="3.40.50.300">
    <property type="entry name" value="P-loop containing nucleotide triphosphate hydrolases"/>
    <property type="match status" value="2"/>
</dbReference>
<dbReference type="InterPro" id="IPR003439">
    <property type="entry name" value="ABC_transporter-like_ATP-bd"/>
</dbReference>
<dbReference type="AlphaFoldDB" id="A0AA37BQE1"/>
<feature type="domain" description="ABC transporter" evidence="4">
    <location>
        <begin position="340"/>
        <end position="553"/>
    </location>
</feature>
<keyword evidence="1" id="KW-0547">Nucleotide-binding</keyword>
<sequence length="589" mass="65677">MHIAVLRRDRCHPKKCNHECQYYCPPVRSGTPTIEFPDAEGQPLITEKLCIGCGICVRRCPFGAITIVGIPDELEKEKVHQFSENSFRLYSLPVVQQGKVTAILGQNGMGKSTTLSILAGNTIPNFGNFREPPSKDDVVKRLSGTVMGQYFRDLYSGRKKVVLKSQYVDLIPRVVKGRIRDALSNADQSGRMDEVVSLMSMEGVLDKDIDKCSGGELQKLAISVALLKDADVYLMDEMSSYLDITERLRVARVVQELARDRTVLVVEHDLAIMDWMADAVHIVYGKPGAYGVITEQKSTNKAVNEFLSGYLREENVRIRESSIDFQERTLRRDVNAPVLVSWENVSKTLGDFTLRARSGSIRLTQVVGVLGRNGLGKTSFVKILAGIMQPDTGAVSSTVRVAYKPQYISVDYAGTVADLIGEALKERSADTFVNNEIMHPLQINELMDLEVEDLSGGELQRLSIAITLARDADLFLLDEPSAHLDSAMRMEAAKVIRRVMENNRKSALVVDHDVYFIDLISDSLMVFRGEGGRHGEAFGPMDMRSGMNMFLSDAGVTFRRDQQTKRPRINKPGSSLDRSQRESGEYYFS</sequence>
<evidence type="ECO:0000256" key="3">
    <source>
        <dbReference type="SAM" id="MobiDB-lite"/>
    </source>
</evidence>
<reference evidence="6" key="2">
    <citation type="submission" date="2022-09" db="EMBL/GenBank/DDBJ databases">
        <authorList>
            <person name="Sun Q."/>
            <person name="Ohkuma M."/>
        </authorList>
    </citation>
    <scope>NUCLEOTIDE SEQUENCE</scope>
    <source>
        <strain evidence="6">JCM 13583</strain>
    </source>
</reference>